<dbReference type="AlphaFoldDB" id="A0A1D1VSP7"/>
<comment type="catalytic activity">
    <reaction evidence="7 9">
        <text>a hydroperoxide + [thioredoxin]-dithiol = an alcohol + [thioredoxin]-disulfide + H2O</text>
        <dbReference type="Rhea" id="RHEA:62620"/>
        <dbReference type="Rhea" id="RHEA-COMP:10698"/>
        <dbReference type="Rhea" id="RHEA-COMP:10700"/>
        <dbReference type="ChEBI" id="CHEBI:15377"/>
        <dbReference type="ChEBI" id="CHEBI:29950"/>
        <dbReference type="ChEBI" id="CHEBI:30879"/>
        <dbReference type="ChEBI" id="CHEBI:35924"/>
        <dbReference type="ChEBI" id="CHEBI:50058"/>
        <dbReference type="EC" id="1.11.1.24"/>
    </reaction>
</comment>
<dbReference type="CDD" id="cd03013">
    <property type="entry name" value="PRX5_like"/>
    <property type="match status" value="1"/>
</dbReference>
<name>A0A1D1VSP7_RAMVA</name>
<gene>
    <name evidence="11" type="primary">RvY_14834-1</name>
    <name evidence="11" type="synonym">RvY_14834.1</name>
    <name evidence="11" type="ORF">RvY_14834</name>
</gene>
<evidence type="ECO:0000256" key="1">
    <source>
        <dbReference type="ARBA" id="ARBA00003330"/>
    </source>
</evidence>
<dbReference type="OrthoDB" id="1882547at2759"/>
<evidence type="ECO:0000256" key="3">
    <source>
        <dbReference type="ARBA" id="ARBA00022559"/>
    </source>
</evidence>
<dbReference type="GO" id="GO:0034599">
    <property type="term" value="P:cellular response to oxidative stress"/>
    <property type="evidence" value="ECO:0007669"/>
    <property type="project" value="InterPro"/>
</dbReference>
<dbReference type="GO" id="GO:0005739">
    <property type="term" value="C:mitochondrion"/>
    <property type="evidence" value="ECO:0007669"/>
    <property type="project" value="TreeGrafter"/>
</dbReference>
<evidence type="ECO:0000259" key="10">
    <source>
        <dbReference type="PROSITE" id="PS51352"/>
    </source>
</evidence>
<sequence>MFAARILSNSVVRTCARGPAGTRALHVTASLAIKEGDKLPNEELIEGQSTKIKLADLFGKKRGILIGVPGAFTPGCDGKHLPSYVDNFDELQKKGIEVIACIAVNDQFVMTAWANERQTEGKVHMLADPQAKVTKALKMEKDLAPLGGIRSKRFSMLIENGKVAKMFVEPDGVGVSCSLSDNMLEELDNRAAA</sequence>
<keyword evidence="12" id="KW-1185">Reference proteome</keyword>
<dbReference type="SUPFAM" id="SSF52833">
    <property type="entry name" value="Thioredoxin-like"/>
    <property type="match status" value="1"/>
</dbReference>
<evidence type="ECO:0000256" key="6">
    <source>
        <dbReference type="ARBA" id="ARBA00023284"/>
    </source>
</evidence>
<dbReference type="GO" id="GO:0008379">
    <property type="term" value="F:thioredoxin peroxidase activity"/>
    <property type="evidence" value="ECO:0007669"/>
    <property type="project" value="InterPro"/>
</dbReference>
<evidence type="ECO:0000256" key="4">
    <source>
        <dbReference type="ARBA" id="ARBA00022862"/>
    </source>
</evidence>
<dbReference type="EC" id="1.11.1.24" evidence="9"/>
<evidence type="ECO:0000256" key="5">
    <source>
        <dbReference type="ARBA" id="ARBA00023002"/>
    </source>
</evidence>
<evidence type="ECO:0000256" key="7">
    <source>
        <dbReference type="ARBA" id="ARBA00049091"/>
    </source>
</evidence>
<evidence type="ECO:0000313" key="12">
    <source>
        <dbReference type="Proteomes" id="UP000186922"/>
    </source>
</evidence>
<dbReference type="InterPro" id="IPR013766">
    <property type="entry name" value="Thioredoxin_domain"/>
</dbReference>
<dbReference type="Gene3D" id="3.40.30.10">
    <property type="entry name" value="Glutaredoxin"/>
    <property type="match status" value="1"/>
</dbReference>
<dbReference type="GO" id="GO:0045454">
    <property type="term" value="P:cell redox homeostasis"/>
    <property type="evidence" value="ECO:0007669"/>
    <property type="project" value="TreeGrafter"/>
</dbReference>
<feature type="active site" description="Cysteine sulfenic acid (-SOH) intermediate" evidence="8">
    <location>
        <position position="76"/>
    </location>
</feature>
<reference evidence="11 12" key="1">
    <citation type="journal article" date="2016" name="Nat. Commun.">
        <title>Extremotolerant tardigrade genome and improved radiotolerance of human cultured cells by tardigrade-unique protein.</title>
        <authorList>
            <person name="Hashimoto T."/>
            <person name="Horikawa D.D."/>
            <person name="Saito Y."/>
            <person name="Kuwahara H."/>
            <person name="Kozuka-Hata H."/>
            <person name="Shin-I T."/>
            <person name="Minakuchi Y."/>
            <person name="Ohishi K."/>
            <person name="Motoyama A."/>
            <person name="Aizu T."/>
            <person name="Enomoto A."/>
            <person name="Kondo K."/>
            <person name="Tanaka S."/>
            <person name="Hara Y."/>
            <person name="Koshikawa S."/>
            <person name="Sagara H."/>
            <person name="Miura T."/>
            <person name="Yokobori S."/>
            <person name="Miyagawa K."/>
            <person name="Suzuki Y."/>
            <person name="Kubo T."/>
            <person name="Oyama M."/>
            <person name="Kohara Y."/>
            <person name="Fujiyama A."/>
            <person name="Arakawa K."/>
            <person name="Katayama T."/>
            <person name="Toyoda A."/>
            <person name="Kunieda T."/>
        </authorList>
    </citation>
    <scope>NUCLEOTIDE SEQUENCE [LARGE SCALE GENOMIC DNA]</scope>
    <source>
        <strain evidence="11 12">YOKOZUNA-1</strain>
    </source>
</reference>
<dbReference type="PROSITE" id="PS51352">
    <property type="entry name" value="THIOREDOXIN_2"/>
    <property type="match status" value="1"/>
</dbReference>
<evidence type="ECO:0000256" key="9">
    <source>
        <dbReference type="RuleBase" id="RU366011"/>
    </source>
</evidence>
<dbReference type="InterPro" id="IPR037944">
    <property type="entry name" value="PRX5-like"/>
</dbReference>
<dbReference type="PANTHER" id="PTHR10430">
    <property type="entry name" value="PEROXIREDOXIN"/>
    <property type="match status" value="1"/>
</dbReference>
<dbReference type="GO" id="GO:0005777">
    <property type="term" value="C:peroxisome"/>
    <property type="evidence" value="ECO:0007669"/>
    <property type="project" value="TreeGrafter"/>
</dbReference>
<evidence type="ECO:0000256" key="2">
    <source>
        <dbReference type="ARBA" id="ARBA00010505"/>
    </source>
</evidence>
<proteinExistence type="inferred from homology"/>
<keyword evidence="6 9" id="KW-0676">Redox-active center</keyword>
<accession>A0A1D1VSP7</accession>
<dbReference type="Proteomes" id="UP000186922">
    <property type="component" value="Unassembled WGS sequence"/>
</dbReference>
<protein>
    <recommendedName>
        <fullName evidence="9">Peroxiredoxin-5</fullName>
        <ecNumber evidence="9">1.11.1.24</ecNumber>
    </recommendedName>
</protein>
<feature type="domain" description="Thioredoxin" evidence="10">
    <location>
        <begin position="33"/>
        <end position="192"/>
    </location>
</feature>
<keyword evidence="5 9" id="KW-0560">Oxidoreductase</keyword>
<comment type="similarity">
    <text evidence="2 9">Belongs to the peroxiredoxin family. Prx5 subfamily.</text>
</comment>
<keyword evidence="3 9" id="KW-0575">Peroxidase</keyword>
<dbReference type="InterPro" id="IPR013740">
    <property type="entry name" value="Redoxin"/>
</dbReference>
<evidence type="ECO:0000256" key="8">
    <source>
        <dbReference type="PIRSR" id="PIRSR637944-1"/>
    </source>
</evidence>
<dbReference type="STRING" id="947166.A0A1D1VSP7"/>
<dbReference type="GO" id="GO:0042744">
    <property type="term" value="P:hydrogen peroxide catabolic process"/>
    <property type="evidence" value="ECO:0007669"/>
    <property type="project" value="TreeGrafter"/>
</dbReference>
<dbReference type="EMBL" id="BDGG01000011">
    <property type="protein sequence ID" value="GAV04567.1"/>
    <property type="molecule type" value="Genomic_DNA"/>
</dbReference>
<keyword evidence="4 9" id="KW-0049">Antioxidant</keyword>
<dbReference type="InterPro" id="IPR036249">
    <property type="entry name" value="Thioredoxin-like_sf"/>
</dbReference>
<comment type="caution">
    <text evidence="11">The sequence shown here is derived from an EMBL/GenBank/DDBJ whole genome shotgun (WGS) entry which is preliminary data.</text>
</comment>
<dbReference type="FunFam" id="3.40.30.10:FF:000020">
    <property type="entry name" value="Peroxiredoxin"/>
    <property type="match status" value="1"/>
</dbReference>
<dbReference type="Pfam" id="PF08534">
    <property type="entry name" value="Redoxin"/>
    <property type="match status" value="1"/>
</dbReference>
<dbReference type="PANTHER" id="PTHR10430:SF16">
    <property type="entry name" value="PEROXIREDOXIN-5, MITOCHONDRIAL"/>
    <property type="match status" value="1"/>
</dbReference>
<organism evidence="11 12">
    <name type="scientific">Ramazzottius varieornatus</name>
    <name type="common">Water bear</name>
    <name type="synonym">Tardigrade</name>
    <dbReference type="NCBI Taxonomy" id="947166"/>
    <lineage>
        <taxon>Eukaryota</taxon>
        <taxon>Metazoa</taxon>
        <taxon>Ecdysozoa</taxon>
        <taxon>Tardigrada</taxon>
        <taxon>Eutardigrada</taxon>
        <taxon>Parachela</taxon>
        <taxon>Hypsibioidea</taxon>
        <taxon>Ramazzottiidae</taxon>
        <taxon>Ramazzottius</taxon>
    </lineage>
</organism>
<comment type="function">
    <text evidence="1">Thiol-specific peroxidase that catalyzes the reduction of hydrogen peroxide and organic hydroperoxides to water and alcohols, respectively. Plays a role in cell protection against oxidative stress by detoxifying peroxides and as sensor of hydrogen peroxide-mediated signaling events.</text>
</comment>
<evidence type="ECO:0000313" key="11">
    <source>
        <dbReference type="EMBL" id="GAV04567.1"/>
    </source>
</evidence>